<proteinExistence type="predicted"/>
<dbReference type="RefSeq" id="WP_377300711.1">
    <property type="nucleotide sequence ID" value="NZ_CP180191.1"/>
</dbReference>
<evidence type="ECO:0000313" key="3">
    <source>
        <dbReference type="Proteomes" id="UP001595556"/>
    </source>
</evidence>
<accession>A0ABV7H0Z9</accession>
<reference evidence="3" key="1">
    <citation type="journal article" date="2019" name="Int. J. Syst. Evol. Microbiol.">
        <title>The Global Catalogue of Microorganisms (GCM) 10K type strain sequencing project: providing services to taxonomists for standard genome sequencing and annotation.</title>
        <authorList>
            <consortium name="The Broad Institute Genomics Platform"/>
            <consortium name="The Broad Institute Genome Sequencing Center for Infectious Disease"/>
            <person name="Wu L."/>
            <person name="Ma J."/>
        </authorList>
    </citation>
    <scope>NUCLEOTIDE SEQUENCE [LARGE SCALE GENOMIC DNA]</scope>
    <source>
        <strain evidence="3">KCTC 52168</strain>
    </source>
</reference>
<organism evidence="2 3">
    <name type="scientific">Piscinibacterium candidicorallinum</name>
    <dbReference type="NCBI Taxonomy" id="1793872"/>
    <lineage>
        <taxon>Bacteria</taxon>
        <taxon>Pseudomonadati</taxon>
        <taxon>Pseudomonadota</taxon>
        <taxon>Betaproteobacteria</taxon>
        <taxon>Burkholderiales</taxon>
        <taxon>Piscinibacterium</taxon>
    </lineage>
</organism>
<sequence>MNANSQTHQDPTRLGSPAVARPLVNLPDHTTTGRPIPSRVNPKDGMRGKRARGRRSNCDGPTFIMLPHVVVESPGYRELTHAARSLLVDLARQFNGKNNGELVACAKALKPLGWTSNQTVSRCLKQLQEVGLIQETRKGAKPNLASLFALTWLDLDYSPKMDIERGAFRRSAYRHYRQSIAATDPRIAV</sequence>
<evidence type="ECO:0000256" key="1">
    <source>
        <dbReference type="SAM" id="MobiDB-lite"/>
    </source>
</evidence>
<keyword evidence="3" id="KW-1185">Reference proteome</keyword>
<dbReference type="Proteomes" id="UP001595556">
    <property type="component" value="Unassembled WGS sequence"/>
</dbReference>
<feature type="region of interest" description="Disordered" evidence="1">
    <location>
        <begin position="1"/>
        <end position="58"/>
    </location>
</feature>
<name>A0ABV7H0Z9_9BURK</name>
<evidence type="ECO:0008006" key="4">
    <source>
        <dbReference type="Google" id="ProtNLM"/>
    </source>
</evidence>
<evidence type="ECO:0000313" key="2">
    <source>
        <dbReference type="EMBL" id="MFC3146443.1"/>
    </source>
</evidence>
<gene>
    <name evidence="2" type="ORF">ACFOEN_02165</name>
</gene>
<protein>
    <recommendedName>
        <fullName evidence="4">Helix-turn-helix domain-containing protein</fullName>
    </recommendedName>
</protein>
<comment type="caution">
    <text evidence="2">The sequence shown here is derived from an EMBL/GenBank/DDBJ whole genome shotgun (WGS) entry which is preliminary data.</text>
</comment>
<dbReference type="EMBL" id="JBHRTI010000003">
    <property type="protein sequence ID" value="MFC3146443.1"/>
    <property type="molecule type" value="Genomic_DNA"/>
</dbReference>